<dbReference type="EMBL" id="MGFH01000145">
    <property type="protein sequence ID" value="OGM04386.1"/>
    <property type="molecule type" value="Genomic_DNA"/>
</dbReference>
<evidence type="ECO:0008006" key="4">
    <source>
        <dbReference type="Google" id="ProtNLM"/>
    </source>
</evidence>
<accession>A0A1F7WNH8</accession>
<dbReference type="AlphaFoldDB" id="A0A1F7WNH8"/>
<protein>
    <recommendedName>
        <fullName evidence="4">t-SNARE coiled-coil homology domain-containing protein</fullName>
    </recommendedName>
</protein>
<dbReference type="Proteomes" id="UP000178735">
    <property type="component" value="Unassembled WGS sequence"/>
</dbReference>
<name>A0A1F7WNH8_9BACT</name>
<keyword evidence="1" id="KW-0732">Signal</keyword>
<comment type="caution">
    <text evidence="2">The sequence shown here is derived from an EMBL/GenBank/DDBJ whole genome shotgun (WGS) entry which is preliminary data.</text>
</comment>
<reference evidence="2 3" key="1">
    <citation type="journal article" date="2016" name="Nat. Commun.">
        <title>Thousands of microbial genomes shed light on interconnected biogeochemical processes in an aquifer system.</title>
        <authorList>
            <person name="Anantharaman K."/>
            <person name="Brown C.T."/>
            <person name="Hug L.A."/>
            <person name="Sharon I."/>
            <person name="Castelle C.J."/>
            <person name="Probst A.J."/>
            <person name="Thomas B.C."/>
            <person name="Singh A."/>
            <person name="Wilkins M.J."/>
            <person name="Karaoz U."/>
            <person name="Brodie E.L."/>
            <person name="Williams K.H."/>
            <person name="Hubbard S.S."/>
            <person name="Banfield J.F."/>
        </authorList>
    </citation>
    <scope>NUCLEOTIDE SEQUENCE [LARGE SCALE GENOMIC DNA]</scope>
</reference>
<proteinExistence type="predicted"/>
<feature type="signal peptide" evidence="1">
    <location>
        <begin position="1"/>
        <end position="24"/>
    </location>
</feature>
<sequence length="531" mass="57234">MLKNNGFYLIALSLAILLASGANAGAKSFLDSLDETVNSIDRSVNDLNKSLDKIGGDINKSLDRNAITAKGVSITNSGSNVDKSVNTTINGVGNQITRISNDTVVVIDNGKKTVYQTNNGTLTSAADGVSKTVSGVSGQVNNTVSKTTRALDKMSGDLDRIFGDINKSVGDAGRQIEKTAGGVVTTTKTTVDNAGNVVTNTTNSINSGATRIMNNEQVIAVTNGQSRNIGGRISEVIGSVNNAINPMANQNSNPPVNTPANRINPNAVSGNPETVFSEKALEGMALLGDRWAKLKLDEIRAKKMSDLLYTKYKSISWLNIFKKLGAYSDYKNANKYYLTAAEQVRQYEVANPNSGGIVQGIDQINESLLEFKAMFGDKKAQAQLEVIRAKREYEKIKLQYDSAGLIEKLKYRGELKYAEARYQEALKVFENVSRGGAIVSGNGLNDGVTVVDNAADVRGNTYTNNTVTSTGRTYNNGEALSVAKSRMDAAYKNYIDYMGRSNPVQSKLDQLQKEYMSAVETFQNIAHGNGR</sequence>
<organism evidence="2 3">
    <name type="scientific">Candidatus Wallbacteria bacterium GWC2_49_35</name>
    <dbReference type="NCBI Taxonomy" id="1817813"/>
    <lineage>
        <taxon>Bacteria</taxon>
        <taxon>Candidatus Walliibacteriota</taxon>
    </lineage>
</organism>
<evidence type="ECO:0000313" key="3">
    <source>
        <dbReference type="Proteomes" id="UP000178735"/>
    </source>
</evidence>
<evidence type="ECO:0000256" key="1">
    <source>
        <dbReference type="SAM" id="SignalP"/>
    </source>
</evidence>
<evidence type="ECO:0000313" key="2">
    <source>
        <dbReference type="EMBL" id="OGM04386.1"/>
    </source>
</evidence>
<gene>
    <name evidence="2" type="ORF">A2008_02715</name>
</gene>
<feature type="chain" id="PRO_5009533515" description="t-SNARE coiled-coil homology domain-containing protein" evidence="1">
    <location>
        <begin position="25"/>
        <end position="531"/>
    </location>
</feature>